<comment type="subcellular location">
    <subcellularLocation>
        <location evidence="6">Cytoplasm</location>
    </subcellularLocation>
</comment>
<dbReference type="InterPro" id="IPR036604">
    <property type="entry name" value="PurS-like_sf"/>
</dbReference>
<dbReference type="GO" id="GO:0005737">
    <property type="term" value="C:cytoplasm"/>
    <property type="evidence" value="ECO:0007669"/>
    <property type="project" value="UniProtKB-SubCell"/>
</dbReference>
<keyword evidence="2 6" id="KW-0436">Ligase</keyword>
<comment type="pathway">
    <text evidence="6">Purine metabolism; IMP biosynthesis via de novo pathway; 5-amino-1-(5-phospho-D-ribosyl)imidazole from N(2)-formyl-N(1)-(5-phospho-D-ribosyl)glycinamide: step 1/2.</text>
</comment>
<accession>A0A1M4ZGY7</accession>
<evidence type="ECO:0000313" key="7">
    <source>
        <dbReference type="EMBL" id="SHF17271.1"/>
    </source>
</evidence>
<dbReference type="Proteomes" id="UP000184476">
    <property type="component" value="Unassembled WGS sequence"/>
</dbReference>
<dbReference type="PANTHER" id="PTHR34696:SF1">
    <property type="entry name" value="PHOSPHORIBOSYLFORMYLGLYCINAMIDINE SYNTHASE SUBUNIT PURS"/>
    <property type="match status" value="1"/>
</dbReference>
<dbReference type="AlphaFoldDB" id="A0A1M4ZGY7"/>
<protein>
    <recommendedName>
        <fullName evidence="6">Phosphoribosylformylglycinamidine synthase subunit PurS</fullName>
        <shortName evidence="6">FGAM synthase</shortName>
        <ecNumber evidence="6">6.3.5.3</ecNumber>
    </recommendedName>
    <alternativeName>
        <fullName evidence="6">Formylglycinamide ribonucleotide amidotransferase subunit III</fullName>
        <shortName evidence="6">FGAR amidotransferase III</shortName>
        <shortName evidence="6">FGAR-AT III</shortName>
    </alternativeName>
    <alternativeName>
        <fullName evidence="6">Phosphoribosylformylglycinamidine synthase subunit III</fullName>
    </alternativeName>
</protein>
<dbReference type="HAMAP" id="MF_01926">
    <property type="entry name" value="PurS"/>
    <property type="match status" value="1"/>
</dbReference>
<dbReference type="OrthoDB" id="9799101at2"/>
<keyword evidence="1 6" id="KW-0963">Cytoplasm</keyword>
<dbReference type="InterPro" id="IPR003850">
    <property type="entry name" value="PurS"/>
</dbReference>
<dbReference type="NCBIfam" id="NF004630">
    <property type="entry name" value="PRK05974.1"/>
    <property type="match status" value="1"/>
</dbReference>
<proteinExistence type="inferred from homology"/>
<dbReference type="PANTHER" id="PTHR34696">
    <property type="entry name" value="PHOSPHORIBOSYLFORMYLGLYCINAMIDINE SYNTHASE SUBUNIT PURS"/>
    <property type="match status" value="1"/>
</dbReference>
<evidence type="ECO:0000256" key="6">
    <source>
        <dbReference type="HAMAP-Rule" id="MF_01926"/>
    </source>
</evidence>
<dbReference type="GO" id="GO:0006189">
    <property type="term" value="P:'de novo' IMP biosynthetic process"/>
    <property type="evidence" value="ECO:0007669"/>
    <property type="project" value="UniProtKB-UniRule"/>
</dbReference>
<comment type="function">
    <text evidence="6">Part of the phosphoribosylformylglycinamidine synthase complex involved in the purines biosynthetic pathway. Catalyzes the ATP-dependent conversion of formylglycinamide ribonucleotide (FGAR) and glutamine to yield formylglycinamidine ribonucleotide (FGAM) and glutamate. The FGAM synthase complex is composed of three subunits. PurQ produces an ammonia molecule by converting glutamine to glutamate. PurL transfers the ammonia molecule to FGAR to form FGAM in an ATP-dependent manner. PurS interacts with PurQ and PurL and is thought to assist in the transfer of the ammonia molecule from PurQ to PurL.</text>
</comment>
<reference evidence="7 8" key="1">
    <citation type="submission" date="2016-11" db="EMBL/GenBank/DDBJ databases">
        <authorList>
            <person name="Jaros S."/>
            <person name="Januszkiewicz K."/>
            <person name="Wedrychowicz H."/>
        </authorList>
    </citation>
    <scope>NUCLEOTIDE SEQUENCE [LARGE SCALE GENOMIC DNA]</scope>
    <source>
        <strain evidence="7 8">DSM 44666</strain>
    </source>
</reference>
<keyword evidence="3 6" id="KW-0547">Nucleotide-binding</keyword>
<dbReference type="GO" id="GO:0004642">
    <property type="term" value="F:phosphoribosylformylglycinamidine synthase activity"/>
    <property type="evidence" value="ECO:0007669"/>
    <property type="project" value="UniProtKB-UniRule"/>
</dbReference>
<sequence length="83" mass="9428">MYKAIITVTLKESVLDPQGVAVKGSLHSLGFTTVQDVRIGKQLEVTIDTAEREQAQQQTEEFCQKLLANPVIENYRYQLEEMN</sequence>
<dbReference type="RefSeq" id="WP_073155639.1">
    <property type="nucleotide sequence ID" value="NZ_FQVL01000009.1"/>
</dbReference>
<keyword evidence="4 6" id="KW-0658">Purine biosynthesis</keyword>
<evidence type="ECO:0000313" key="8">
    <source>
        <dbReference type="Proteomes" id="UP000184476"/>
    </source>
</evidence>
<dbReference type="SUPFAM" id="SSF82697">
    <property type="entry name" value="PurS-like"/>
    <property type="match status" value="1"/>
</dbReference>
<comment type="catalytic activity">
    <reaction evidence="6">
        <text>N(2)-formyl-N(1)-(5-phospho-beta-D-ribosyl)glycinamide + L-glutamine + ATP + H2O = 2-formamido-N(1)-(5-O-phospho-beta-D-ribosyl)acetamidine + L-glutamate + ADP + phosphate + H(+)</text>
        <dbReference type="Rhea" id="RHEA:17129"/>
        <dbReference type="ChEBI" id="CHEBI:15377"/>
        <dbReference type="ChEBI" id="CHEBI:15378"/>
        <dbReference type="ChEBI" id="CHEBI:29985"/>
        <dbReference type="ChEBI" id="CHEBI:30616"/>
        <dbReference type="ChEBI" id="CHEBI:43474"/>
        <dbReference type="ChEBI" id="CHEBI:58359"/>
        <dbReference type="ChEBI" id="CHEBI:147286"/>
        <dbReference type="ChEBI" id="CHEBI:147287"/>
        <dbReference type="ChEBI" id="CHEBI:456216"/>
        <dbReference type="EC" id="6.3.5.3"/>
    </reaction>
</comment>
<keyword evidence="5 6" id="KW-0067">ATP-binding</keyword>
<evidence type="ECO:0000256" key="5">
    <source>
        <dbReference type="ARBA" id="ARBA00022840"/>
    </source>
</evidence>
<comment type="similarity">
    <text evidence="6">Belongs to the PurS family.</text>
</comment>
<evidence type="ECO:0000256" key="2">
    <source>
        <dbReference type="ARBA" id="ARBA00022598"/>
    </source>
</evidence>
<name>A0A1M4ZGY7_9BACL</name>
<comment type="subunit">
    <text evidence="6">Part of the FGAM synthase complex composed of 1 PurL, 1 PurQ and 2 PurS subunits.</text>
</comment>
<evidence type="ECO:0000256" key="3">
    <source>
        <dbReference type="ARBA" id="ARBA00022741"/>
    </source>
</evidence>
<dbReference type="Pfam" id="PF02700">
    <property type="entry name" value="PurS"/>
    <property type="match status" value="1"/>
</dbReference>
<dbReference type="Gene3D" id="3.30.1280.10">
    <property type="entry name" value="Phosphoribosylformylglycinamidine synthase subunit PurS"/>
    <property type="match status" value="1"/>
</dbReference>
<gene>
    <name evidence="6" type="primary">purS</name>
    <name evidence="7" type="ORF">SAMN05444392_10948</name>
</gene>
<organism evidence="7 8">
    <name type="scientific">Seinonella peptonophila</name>
    <dbReference type="NCBI Taxonomy" id="112248"/>
    <lineage>
        <taxon>Bacteria</taxon>
        <taxon>Bacillati</taxon>
        <taxon>Bacillota</taxon>
        <taxon>Bacilli</taxon>
        <taxon>Bacillales</taxon>
        <taxon>Thermoactinomycetaceae</taxon>
        <taxon>Seinonella</taxon>
    </lineage>
</organism>
<dbReference type="EMBL" id="FQVL01000009">
    <property type="protein sequence ID" value="SHF17271.1"/>
    <property type="molecule type" value="Genomic_DNA"/>
</dbReference>
<dbReference type="NCBIfam" id="TIGR00302">
    <property type="entry name" value="phosphoribosylformylglycinamidine synthase subunit PurS"/>
    <property type="match status" value="1"/>
</dbReference>
<evidence type="ECO:0000256" key="4">
    <source>
        <dbReference type="ARBA" id="ARBA00022755"/>
    </source>
</evidence>
<evidence type="ECO:0000256" key="1">
    <source>
        <dbReference type="ARBA" id="ARBA00022490"/>
    </source>
</evidence>
<dbReference type="STRING" id="112248.SAMN05444392_10948"/>
<dbReference type="UniPathway" id="UPA00074">
    <property type="reaction ID" value="UER00128"/>
</dbReference>
<keyword evidence="8" id="KW-1185">Reference proteome</keyword>
<dbReference type="GO" id="GO:0005524">
    <property type="term" value="F:ATP binding"/>
    <property type="evidence" value="ECO:0007669"/>
    <property type="project" value="UniProtKB-UniRule"/>
</dbReference>
<dbReference type="EC" id="6.3.5.3" evidence="6"/>